<sequence>MSTNYFSLHCAFRHILVSTINFLFIFLGISNLAIGQGPSEKRENESAFFSDLINLESTADQVFRYTTTLENNSSNPQVYELITELPKGWYAAFKTRGKQFTSIKVDGGSKETITLELHPSHEAQPSKYSIPVTARSDNESIRLDLEAVISGTHKLEISTPTGRLNGKIIEGQRKEIQLVVKNTASLDLEDVILTSKAPPKWSVVFEPSKIDNLSPGETENVIAILTVPDKTIAGDYMTTFTAKNANTSDQAVFRMSVVTSLTSGLLGGTVILITIAIVYFLIRKYGRR</sequence>
<dbReference type="PANTHER" id="PTHR39198">
    <property type="entry name" value="HYPOTHETICAL MEMBRANE PROTEIN, CONSERVED"/>
    <property type="match status" value="1"/>
</dbReference>
<keyword evidence="1" id="KW-1133">Transmembrane helix</keyword>
<dbReference type="InterPro" id="IPR018905">
    <property type="entry name" value="A-galactase_NEW3"/>
</dbReference>
<feature type="transmembrane region" description="Helical" evidence="1">
    <location>
        <begin position="261"/>
        <end position="282"/>
    </location>
</feature>
<organism evidence="3 4">
    <name type="scientific">Flagellimonas olearia</name>
    <dbReference type="NCBI Taxonomy" id="552546"/>
    <lineage>
        <taxon>Bacteria</taxon>
        <taxon>Pseudomonadati</taxon>
        <taxon>Bacteroidota</taxon>
        <taxon>Flavobacteriia</taxon>
        <taxon>Flavobacteriales</taxon>
        <taxon>Flavobacteriaceae</taxon>
        <taxon>Flagellimonas</taxon>
    </lineage>
</organism>
<keyword evidence="4" id="KW-1185">Reference proteome</keyword>
<dbReference type="RefSeq" id="WP_129653127.1">
    <property type="nucleotide sequence ID" value="NZ_ML142907.1"/>
</dbReference>
<feature type="transmembrane region" description="Helical" evidence="1">
    <location>
        <begin position="12"/>
        <end position="34"/>
    </location>
</feature>
<feature type="domain" description="Alpha-galactosidase NEW3" evidence="2">
    <location>
        <begin position="170"/>
        <end position="243"/>
    </location>
</feature>
<dbReference type="Pfam" id="PF10633">
    <property type="entry name" value="NPCBM_assoc"/>
    <property type="match status" value="1"/>
</dbReference>
<evidence type="ECO:0000313" key="3">
    <source>
        <dbReference type="EMBL" id="RYC53457.1"/>
    </source>
</evidence>
<proteinExistence type="predicted"/>
<comment type="caution">
    <text evidence="3">The sequence shown here is derived from an EMBL/GenBank/DDBJ whole genome shotgun (WGS) entry which is preliminary data.</text>
</comment>
<gene>
    <name evidence="3" type="ORF">DN53_04380</name>
</gene>
<evidence type="ECO:0000313" key="4">
    <source>
        <dbReference type="Proteomes" id="UP000290261"/>
    </source>
</evidence>
<reference evidence="3 4" key="1">
    <citation type="submission" date="2014-04" db="EMBL/GenBank/DDBJ databases">
        <title>Whole genome of Muricauda olearia.</title>
        <authorList>
            <person name="Zhang X.-H."/>
            <person name="Tang K."/>
        </authorList>
    </citation>
    <scope>NUCLEOTIDE SEQUENCE [LARGE SCALE GENOMIC DNA]</scope>
    <source>
        <strain evidence="3 4">Th120</strain>
    </source>
</reference>
<evidence type="ECO:0000259" key="2">
    <source>
        <dbReference type="Pfam" id="PF10633"/>
    </source>
</evidence>
<accession>A0A444VRL9</accession>
<dbReference type="EMBL" id="JJMP01000001">
    <property type="protein sequence ID" value="RYC53457.1"/>
    <property type="molecule type" value="Genomic_DNA"/>
</dbReference>
<dbReference type="PANTHER" id="PTHR39198:SF1">
    <property type="entry name" value="ALPHA-GALACTOSIDASE NEW3 DOMAIN-CONTAINING PROTEIN"/>
    <property type="match status" value="1"/>
</dbReference>
<evidence type="ECO:0000256" key="1">
    <source>
        <dbReference type="SAM" id="Phobius"/>
    </source>
</evidence>
<keyword evidence="1" id="KW-0812">Transmembrane</keyword>
<dbReference type="Gene3D" id="2.60.40.10">
    <property type="entry name" value="Immunoglobulins"/>
    <property type="match status" value="1"/>
</dbReference>
<protein>
    <recommendedName>
        <fullName evidence="2">Alpha-galactosidase NEW3 domain-containing protein</fullName>
    </recommendedName>
</protein>
<dbReference type="AlphaFoldDB" id="A0A444VRL9"/>
<keyword evidence="1" id="KW-0472">Membrane</keyword>
<dbReference type="InterPro" id="IPR013783">
    <property type="entry name" value="Ig-like_fold"/>
</dbReference>
<dbReference type="Proteomes" id="UP000290261">
    <property type="component" value="Unassembled WGS sequence"/>
</dbReference>
<name>A0A444VRL9_9FLAO</name>